<protein>
    <submittedName>
        <fullName evidence="5">DNA polymerase III subunit delta</fullName>
    </submittedName>
</protein>
<dbReference type="Proteomes" id="UP000321606">
    <property type="component" value="Chromosome"/>
</dbReference>
<organism evidence="5 6">
    <name type="scientific">Pseudoleptotrichia goodfellowii</name>
    <dbReference type="NCBI Taxonomy" id="157692"/>
    <lineage>
        <taxon>Bacteria</taxon>
        <taxon>Fusobacteriati</taxon>
        <taxon>Fusobacteriota</taxon>
        <taxon>Fusobacteriia</taxon>
        <taxon>Fusobacteriales</taxon>
        <taxon>Leptotrichiaceae</taxon>
        <taxon>Pseudoleptotrichia</taxon>
    </lineage>
</organism>
<dbReference type="EMBL" id="AP019822">
    <property type="protein sequence ID" value="BBM36117.1"/>
    <property type="molecule type" value="Genomic_DNA"/>
</dbReference>
<dbReference type="Gene3D" id="1.20.272.10">
    <property type="match status" value="1"/>
</dbReference>
<evidence type="ECO:0000313" key="6">
    <source>
        <dbReference type="Proteomes" id="UP000321606"/>
    </source>
</evidence>
<keyword evidence="3" id="KW-0235">DNA replication</keyword>
<evidence type="ECO:0000256" key="1">
    <source>
        <dbReference type="ARBA" id="ARBA00022679"/>
    </source>
</evidence>
<dbReference type="RefSeq" id="WP_026737509.1">
    <property type="nucleotide sequence ID" value="NZ_AP019822.1"/>
</dbReference>
<keyword evidence="2" id="KW-0548">Nucleotidyltransferase</keyword>
<proteinExistence type="predicted"/>
<dbReference type="PANTHER" id="PTHR34388">
    <property type="entry name" value="DNA POLYMERASE III SUBUNIT DELTA"/>
    <property type="match status" value="1"/>
</dbReference>
<dbReference type="KEGG" id="lgo:JCM16774_1049"/>
<dbReference type="GO" id="GO:0009360">
    <property type="term" value="C:DNA polymerase III complex"/>
    <property type="evidence" value="ECO:0007669"/>
    <property type="project" value="TreeGrafter"/>
</dbReference>
<evidence type="ECO:0000313" key="5">
    <source>
        <dbReference type="EMBL" id="BBM36117.1"/>
    </source>
</evidence>
<name>A0A510JA94_9FUSO</name>
<dbReference type="PANTHER" id="PTHR34388:SF1">
    <property type="entry name" value="DNA POLYMERASE III SUBUNIT DELTA"/>
    <property type="match status" value="1"/>
</dbReference>
<keyword evidence="1" id="KW-0808">Transferase</keyword>
<dbReference type="GO" id="GO:0003887">
    <property type="term" value="F:DNA-directed DNA polymerase activity"/>
    <property type="evidence" value="ECO:0007669"/>
    <property type="project" value="UniProtKB-KW"/>
</dbReference>
<evidence type="ECO:0000256" key="4">
    <source>
        <dbReference type="ARBA" id="ARBA00022932"/>
    </source>
</evidence>
<evidence type="ECO:0000256" key="2">
    <source>
        <dbReference type="ARBA" id="ARBA00022695"/>
    </source>
</evidence>
<dbReference type="NCBIfam" id="TIGR01128">
    <property type="entry name" value="holA"/>
    <property type="match status" value="1"/>
</dbReference>
<dbReference type="GO" id="GO:0003677">
    <property type="term" value="F:DNA binding"/>
    <property type="evidence" value="ECO:0007669"/>
    <property type="project" value="InterPro"/>
</dbReference>
<keyword evidence="4" id="KW-0239">DNA-directed DNA polymerase</keyword>
<dbReference type="STRING" id="714315.GCA_000516535_01041"/>
<gene>
    <name evidence="5" type="ORF">JCM16774_1049</name>
</gene>
<dbReference type="GO" id="GO:0006261">
    <property type="term" value="P:DNA-templated DNA replication"/>
    <property type="evidence" value="ECO:0007669"/>
    <property type="project" value="TreeGrafter"/>
</dbReference>
<accession>A0A510JA94</accession>
<dbReference type="OrthoDB" id="85610at2"/>
<dbReference type="AlphaFoldDB" id="A0A510JA94"/>
<reference evidence="5 6" key="1">
    <citation type="submission" date="2019-07" db="EMBL/GenBank/DDBJ databases">
        <title>Complete Genome Sequence of Leptotrichia goodfellowii Strain JCM 16774.</title>
        <authorList>
            <person name="Watanabe S."/>
            <person name="Cui L."/>
        </authorList>
    </citation>
    <scope>NUCLEOTIDE SEQUENCE [LARGE SCALE GENOMIC DNA]</scope>
    <source>
        <strain evidence="5 6">JCM16774</strain>
    </source>
</reference>
<dbReference type="InterPro" id="IPR005790">
    <property type="entry name" value="DNA_polIII_delta"/>
</dbReference>
<sequence>MIYFIGGTKHREFRYFDLLEKIRKENPGISESFFDVDIKEEEKFLEKVSFNSIFSTEELIVLRRAEKLKDLEKTLDYIANLDIVGKEIIIDYFKEDGKTGVKLSKKLEELKKNGKLEVYLFPKEDDGEIKKYIKKELGISEKDTAMLLEMIGNDPFKVKNEVEKIKIYLNGDSFNMQEMKKIVSVEKEYRIYETVDKILNNKAAEVIDYLEKTKEYMGVLYSLYGELEVMYKLSCLRSSGMKFSSNYAVFKNEFEGIKEIFKTNNRLPNPYVIFMKFPKLKNYTAKNLRRLVFRCWEVEKDIKTGKIEMESGIETLIMETADLYVKK</sequence>
<evidence type="ECO:0000256" key="3">
    <source>
        <dbReference type="ARBA" id="ARBA00022705"/>
    </source>
</evidence>